<dbReference type="AlphaFoldDB" id="A0AA88H846"/>
<evidence type="ECO:0000313" key="8">
    <source>
        <dbReference type="Proteomes" id="UP001187531"/>
    </source>
</evidence>
<feature type="transmembrane region" description="Helical" evidence="6">
    <location>
        <begin position="85"/>
        <end position="111"/>
    </location>
</feature>
<dbReference type="GO" id="GO:0016020">
    <property type="term" value="C:membrane"/>
    <property type="evidence" value="ECO:0007669"/>
    <property type="project" value="UniProtKB-SubCell"/>
</dbReference>
<sequence>MTLKRGLQNVIASVLAGLFFFLGWWLIIDVVAVYGPYVFNPAFHVFGIMGTISFFMINSVSFGELRGDVYVRVCFGCFGLMGARIIFRVGLLLGVINIIACCGILIANYIIPGVDNLYPGIALFLQNILILLASLIFRFGRSEVIRI</sequence>
<accession>A0AA88H846</accession>
<evidence type="ECO:0000313" key="7">
    <source>
        <dbReference type="EMBL" id="KAK2703878.1"/>
    </source>
</evidence>
<feature type="transmembrane region" description="Helical" evidence="6">
    <location>
        <begin position="12"/>
        <end position="37"/>
    </location>
</feature>
<evidence type="ECO:0000256" key="4">
    <source>
        <dbReference type="ARBA" id="ARBA00022989"/>
    </source>
</evidence>
<dbReference type="PANTHER" id="PTHR13180">
    <property type="entry name" value="SMALL MEMBRANE PROTEIN-RELATED"/>
    <property type="match status" value="1"/>
</dbReference>
<evidence type="ECO:0000256" key="2">
    <source>
        <dbReference type="ARBA" id="ARBA00005335"/>
    </source>
</evidence>
<dbReference type="InterPro" id="IPR007919">
    <property type="entry name" value="UPF0220"/>
</dbReference>
<gene>
    <name evidence="7" type="ORF">QYM36_017804</name>
</gene>
<evidence type="ECO:0000256" key="3">
    <source>
        <dbReference type="ARBA" id="ARBA00022692"/>
    </source>
</evidence>
<evidence type="ECO:0000256" key="6">
    <source>
        <dbReference type="SAM" id="Phobius"/>
    </source>
</evidence>
<dbReference type="Proteomes" id="UP001187531">
    <property type="component" value="Unassembled WGS sequence"/>
</dbReference>
<comment type="similarity">
    <text evidence="2">Belongs to the UPF0220 family.</text>
</comment>
<evidence type="ECO:0000256" key="1">
    <source>
        <dbReference type="ARBA" id="ARBA00004141"/>
    </source>
</evidence>
<feature type="transmembrane region" description="Helical" evidence="6">
    <location>
        <begin position="43"/>
        <end position="65"/>
    </location>
</feature>
<proteinExistence type="inferred from homology"/>
<protein>
    <submittedName>
        <fullName evidence="7">Uncharacterized protein</fullName>
    </submittedName>
</protein>
<keyword evidence="8" id="KW-1185">Reference proteome</keyword>
<dbReference type="Pfam" id="PF05255">
    <property type="entry name" value="UPF0220"/>
    <property type="match status" value="1"/>
</dbReference>
<dbReference type="EMBL" id="JAVRJZ010000067">
    <property type="protein sequence ID" value="KAK2703878.1"/>
    <property type="molecule type" value="Genomic_DNA"/>
</dbReference>
<comment type="subcellular location">
    <subcellularLocation>
        <location evidence="1">Membrane</location>
        <topology evidence="1">Multi-pass membrane protein</topology>
    </subcellularLocation>
</comment>
<comment type="caution">
    <text evidence="7">The sequence shown here is derived from an EMBL/GenBank/DDBJ whole genome shotgun (WGS) entry which is preliminary data.</text>
</comment>
<organism evidence="7 8">
    <name type="scientific">Artemia franciscana</name>
    <name type="common">Brine shrimp</name>
    <name type="synonym">Artemia sanfranciscana</name>
    <dbReference type="NCBI Taxonomy" id="6661"/>
    <lineage>
        <taxon>Eukaryota</taxon>
        <taxon>Metazoa</taxon>
        <taxon>Ecdysozoa</taxon>
        <taxon>Arthropoda</taxon>
        <taxon>Crustacea</taxon>
        <taxon>Branchiopoda</taxon>
        <taxon>Anostraca</taxon>
        <taxon>Artemiidae</taxon>
        <taxon>Artemia</taxon>
    </lineage>
</organism>
<evidence type="ECO:0000256" key="5">
    <source>
        <dbReference type="ARBA" id="ARBA00023136"/>
    </source>
</evidence>
<name>A0AA88H846_ARTSF</name>
<keyword evidence="5 6" id="KW-0472">Membrane</keyword>
<keyword evidence="4 6" id="KW-1133">Transmembrane helix</keyword>
<feature type="transmembrane region" description="Helical" evidence="6">
    <location>
        <begin position="117"/>
        <end position="137"/>
    </location>
</feature>
<keyword evidence="3 6" id="KW-0812">Transmembrane</keyword>
<reference evidence="7" key="1">
    <citation type="submission" date="2023-07" db="EMBL/GenBank/DDBJ databases">
        <title>Chromosome-level genome assembly of Artemia franciscana.</title>
        <authorList>
            <person name="Jo E."/>
        </authorList>
    </citation>
    <scope>NUCLEOTIDE SEQUENCE</scope>
    <source>
        <tissue evidence="7">Whole body</tissue>
    </source>
</reference>